<dbReference type="Proteomes" id="UP000646827">
    <property type="component" value="Unassembled WGS sequence"/>
</dbReference>
<reference evidence="1 2" key="1">
    <citation type="submission" date="2020-12" db="EMBL/GenBank/DDBJ databases">
        <title>Metabolic potential, ecology and presence of endohyphal bacteria is reflected in genomic diversity of Mucoromycotina.</title>
        <authorList>
            <person name="Muszewska A."/>
            <person name="Okrasinska A."/>
            <person name="Steczkiewicz K."/>
            <person name="Drgas O."/>
            <person name="Orlowska M."/>
            <person name="Perlinska-Lenart U."/>
            <person name="Aleksandrzak-Piekarczyk T."/>
            <person name="Szatraj K."/>
            <person name="Zielenkiewicz U."/>
            <person name="Pilsyk S."/>
            <person name="Malc E."/>
            <person name="Mieczkowski P."/>
            <person name="Kruszewska J.S."/>
            <person name="Biernat P."/>
            <person name="Pawlowska J."/>
        </authorList>
    </citation>
    <scope>NUCLEOTIDE SEQUENCE [LARGE SCALE GENOMIC DNA]</scope>
    <source>
        <strain evidence="1 2">CBS 142.35</strain>
    </source>
</reference>
<comment type="caution">
    <text evidence="1">The sequence shown here is derived from an EMBL/GenBank/DDBJ whole genome shotgun (WGS) entry which is preliminary data.</text>
</comment>
<proteinExistence type="predicted"/>
<keyword evidence="2" id="KW-1185">Reference proteome</keyword>
<evidence type="ECO:0000313" key="2">
    <source>
        <dbReference type="Proteomes" id="UP000646827"/>
    </source>
</evidence>
<sequence>IEMHVYKEYLFKPQTVALYSEQDFIIKFWCYVFEEIFSNSGLSLHWGDTHPKRAKNEKMKMKIDLRVLSTMNTKQPDLSVGEFAKKAIPSKLYNDKLKEVLISKFHLNHLLLSGLPQTTTVIPLIQIMGFSCQIYVLKYLKGFYVLQNIHNISFPTTHQALKENGIMNLISSIETVKVRKNK</sequence>
<evidence type="ECO:0000313" key="1">
    <source>
        <dbReference type="EMBL" id="KAG2216706.1"/>
    </source>
</evidence>
<organism evidence="1 2">
    <name type="scientific">Circinella minor</name>
    <dbReference type="NCBI Taxonomy" id="1195481"/>
    <lineage>
        <taxon>Eukaryota</taxon>
        <taxon>Fungi</taxon>
        <taxon>Fungi incertae sedis</taxon>
        <taxon>Mucoromycota</taxon>
        <taxon>Mucoromycotina</taxon>
        <taxon>Mucoromycetes</taxon>
        <taxon>Mucorales</taxon>
        <taxon>Lichtheimiaceae</taxon>
        <taxon>Circinella</taxon>
    </lineage>
</organism>
<dbReference type="AlphaFoldDB" id="A0A8H7RVQ6"/>
<name>A0A8H7RVQ6_9FUNG</name>
<feature type="non-terminal residue" evidence="1">
    <location>
        <position position="1"/>
    </location>
</feature>
<accession>A0A8H7RVQ6</accession>
<protein>
    <submittedName>
        <fullName evidence="1">Uncharacterized protein</fullName>
    </submittedName>
</protein>
<gene>
    <name evidence="1" type="ORF">INT45_013629</name>
</gene>
<dbReference type="EMBL" id="JAEPRB010000369">
    <property type="protein sequence ID" value="KAG2216706.1"/>
    <property type="molecule type" value="Genomic_DNA"/>
</dbReference>
<dbReference type="OrthoDB" id="2211768at2759"/>